<accession>A0A0H5E5T6</accession>
<dbReference type="Gene3D" id="1.25.40.10">
    <property type="entry name" value="Tetratricopeptide repeat domain"/>
    <property type="match status" value="2"/>
</dbReference>
<dbReference type="OrthoDB" id="1442375at2"/>
<dbReference type="EMBL" id="CWGJ01000012">
    <property type="protein sequence ID" value="CRX38580.1"/>
    <property type="molecule type" value="Genomic_DNA"/>
</dbReference>
<protein>
    <submittedName>
        <fullName evidence="2">Uncharacterized protein</fullName>
    </submittedName>
</protein>
<dbReference type="AlphaFoldDB" id="A0A0H5E5T6"/>
<dbReference type="PANTHER" id="PTHR11102:SF160">
    <property type="entry name" value="ERAD-ASSOCIATED E3 UBIQUITIN-PROTEIN LIGASE COMPONENT HRD3"/>
    <property type="match status" value="1"/>
</dbReference>
<keyword evidence="3" id="KW-1185">Reference proteome</keyword>
<sequence>MNPFHFPYFQNAIVTPQNQGDANAPQQAPMAPGPQLLPLFQQAIPPQQLMANPAPFNPLLNLPLQPSFIPSPAMQPFPLVIFQAHMLPTATPPQPMEEEQRNGVKRKQEDAFNGDTTTDGLATKKVRHEDADSNLPQFMRVFFKPDESLLLPGETEDLCAKLKRQRELEARYGTVMNEIGKMVQEGSITEDQRRVFIDCLDRMLEEGYARCVGVLVFLISKDPAKPNLDQETLLNYLRRGAELGCADCCYALSSFLLKIFPNDEKSDEVAYCLRIAAAQGHPRARFNYAELLLDGLWIEADPAKALKIFEENAEILFQPEAEYELALELLSGKHIAQDLPRAYELFKRAVSKGHVDAEIYLADALHFGKGTEINHHDATALYKRAANRGEPRAQYNYSVMKFYGDGVETNREEAIHYLQLSADQNYPSAIHFLALCYSEGNGVEMDKTKAFELFKRAADSKKHVKSMEEVGDMYSTGEGIECDIVKAVEYYVQAFRHQAPILEKLQSALKVKMTKEGYQI</sequence>
<dbReference type="Pfam" id="PF08238">
    <property type="entry name" value="Sel1"/>
    <property type="match status" value="6"/>
</dbReference>
<gene>
    <name evidence="2" type="ORF">ELAC_1239</name>
</gene>
<feature type="region of interest" description="Disordered" evidence="1">
    <location>
        <begin position="90"/>
        <end position="119"/>
    </location>
</feature>
<dbReference type="SUPFAM" id="SSF81901">
    <property type="entry name" value="HCP-like"/>
    <property type="match status" value="2"/>
</dbReference>
<dbReference type="PANTHER" id="PTHR11102">
    <property type="entry name" value="SEL-1-LIKE PROTEIN"/>
    <property type="match status" value="1"/>
</dbReference>
<feature type="compositionally biased region" description="Basic and acidic residues" evidence="1">
    <location>
        <begin position="98"/>
        <end position="110"/>
    </location>
</feature>
<dbReference type="InterPro" id="IPR006597">
    <property type="entry name" value="Sel1-like"/>
</dbReference>
<dbReference type="SMART" id="SM00671">
    <property type="entry name" value="SEL1"/>
    <property type="match status" value="7"/>
</dbReference>
<dbReference type="Proteomes" id="UP000220251">
    <property type="component" value="Unassembled WGS sequence"/>
</dbReference>
<name>A0A0H5E5T6_9BACT</name>
<proteinExistence type="predicted"/>
<organism evidence="2 3">
    <name type="scientific">Estrella lausannensis</name>
    <dbReference type="NCBI Taxonomy" id="483423"/>
    <lineage>
        <taxon>Bacteria</taxon>
        <taxon>Pseudomonadati</taxon>
        <taxon>Chlamydiota</taxon>
        <taxon>Chlamydiia</taxon>
        <taxon>Parachlamydiales</taxon>
        <taxon>Candidatus Criblamydiaceae</taxon>
        <taxon>Estrella</taxon>
    </lineage>
</organism>
<evidence type="ECO:0000313" key="3">
    <source>
        <dbReference type="Proteomes" id="UP000220251"/>
    </source>
</evidence>
<dbReference type="RefSeq" id="WP_098038435.1">
    <property type="nucleotide sequence ID" value="NZ_CWGJ01000012.1"/>
</dbReference>
<evidence type="ECO:0000313" key="2">
    <source>
        <dbReference type="EMBL" id="CRX38580.1"/>
    </source>
</evidence>
<reference evidence="3" key="1">
    <citation type="submission" date="2015-06" db="EMBL/GenBank/DDBJ databases">
        <authorList>
            <person name="Bertelli C."/>
        </authorList>
    </citation>
    <scope>NUCLEOTIDE SEQUENCE [LARGE SCALE GENOMIC DNA]</scope>
    <source>
        <strain evidence="3">CRIB-30</strain>
    </source>
</reference>
<dbReference type="InterPro" id="IPR050767">
    <property type="entry name" value="Sel1_AlgK"/>
</dbReference>
<dbReference type="InterPro" id="IPR011990">
    <property type="entry name" value="TPR-like_helical_dom_sf"/>
</dbReference>
<evidence type="ECO:0000256" key="1">
    <source>
        <dbReference type="SAM" id="MobiDB-lite"/>
    </source>
</evidence>